<dbReference type="AlphaFoldDB" id="A0A6G8Q7J0"/>
<dbReference type="InterPro" id="IPR045864">
    <property type="entry name" value="aa-tRNA-synth_II/BPL/LPL"/>
</dbReference>
<dbReference type="InterPro" id="IPR004143">
    <property type="entry name" value="BPL_LPL_catalytic"/>
</dbReference>
<dbReference type="EMBL" id="CP045119">
    <property type="protein sequence ID" value="QIN82430.1"/>
    <property type="molecule type" value="Genomic_DNA"/>
</dbReference>
<feature type="domain" description="BPL/LPL catalytic" evidence="2">
    <location>
        <begin position="29"/>
        <end position="156"/>
    </location>
</feature>
<protein>
    <recommendedName>
        <fullName evidence="2">BPL/LPL catalytic domain-containing protein</fullName>
    </recommendedName>
</protein>
<dbReference type="PROSITE" id="PS51733">
    <property type="entry name" value="BPL_LPL_CATALYTIC"/>
    <property type="match status" value="1"/>
</dbReference>
<evidence type="ECO:0000256" key="1">
    <source>
        <dbReference type="SAM" id="MobiDB-lite"/>
    </source>
</evidence>
<dbReference type="KEGG" id="rub:GBA63_07035"/>
<name>A0A6G8Q7J0_9ACTN</name>
<dbReference type="Proteomes" id="UP000501452">
    <property type="component" value="Chromosome"/>
</dbReference>
<dbReference type="RefSeq" id="WP_166174756.1">
    <property type="nucleotide sequence ID" value="NZ_CP045119.1"/>
</dbReference>
<reference evidence="3 4" key="1">
    <citation type="submission" date="2019-10" db="EMBL/GenBank/DDBJ databases">
        <title>Rubrobacter sp nov SCSIO 52090 isolated from a deep-sea sediment in the South China Sea.</title>
        <authorList>
            <person name="Chen R.W."/>
        </authorList>
    </citation>
    <scope>NUCLEOTIDE SEQUENCE [LARGE SCALE GENOMIC DNA]</scope>
    <source>
        <strain evidence="3 4">SCSIO 52909</strain>
    </source>
</reference>
<gene>
    <name evidence="3" type="ORF">GBA63_07035</name>
</gene>
<evidence type="ECO:0000313" key="4">
    <source>
        <dbReference type="Proteomes" id="UP000501452"/>
    </source>
</evidence>
<evidence type="ECO:0000313" key="3">
    <source>
        <dbReference type="EMBL" id="QIN82430.1"/>
    </source>
</evidence>
<dbReference type="SUPFAM" id="SSF55681">
    <property type="entry name" value="Class II aaRS and biotin synthetases"/>
    <property type="match status" value="1"/>
</dbReference>
<evidence type="ECO:0000259" key="2">
    <source>
        <dbReference type="PROSITE" id="PS51733"/>
    </source>
</evidence>
<proteinExistence type="predicted"/>
<dbReference type="Gene3D" id="3.30.930.10">
    <property type="entry name" value="Bira Bifunctional Protein, Domain 2"/>
    <property type="match status" value="1"/>
</dbReference>
<accession>A0A6G8Q7J0</accession>
<feature type="region of interest" description="Disordered" evidence="1">
    <location>
        <begin position="135"/>
        <end position="156"/>
    </location>
</feature>
<sequence length="156" mass="16489">MEILVADAFENPEDGFGLQQAVLEEVASGERGQTALIWSSSPYVGATRPETRLPGFARAARSVEDLGFPVLVRNSGGGAVAANEGSLSFSLTVPVEDLRHGLYERYAEGVDLVSSALRRVGVEAEGGEVDGEFCPGAYSVRSGGPRESSTRGWRKG</sequence>
<dbReference type="Pfam" id="PF21948">
    <property type="entry name" value="LplA-B_cat"/>
    <property type="match status" value="1"/>
</dbReference>
<keyword evidence="4" id="KW-1185">Reference proteome</keyword>
<organism evidence="3 4">
    <name type="scientific">Rubrobacter tropicus</name>
    <dbReference type="NCBI Taxonomy" id="2653851"/>
    <lineage>
        <taxon>Bacteria</taxon>
        <taxon>Bacillati</taxon>
        <taxon>Actinomycetota</taxon>
        <taxon>Rubrobacteria</taxon>
        <taxon>Rubrobacterales</taxon>
        <taxon>Rubrobacteraceae</taxon>
        <taxon>Rubrobacter</taxon>
    </lineage>
</organism>